<evidence type="ECO:0000313" key="1">
    <source>
        <dbReference type="EMBL" id="JAD54459.1"/>
    </source>
</evidence>
<reference evidence="1" key="2">
    <citation type="journal article" date="2015" name="Data Brief">
        <title>Shoot transcriptome of the giant reed, Arundo donax.</title>
        <authorList>
            <person name="Barrero R.A."/>
            <person name="Guerrero F.D."/>
            <person name="Moolhuijzen P."/>
            <person name="Goolsby J.A."/>
            <person name="Tidwell J."/>
            <person name="Bellgard S.E."/>
            <person name="Bellgard M.I."/>
        </authorList>
    </citation>
    <scope>NUCLEOTIDE SEQUENCE</scope>
    <source>
        <tissue evidence="1">Shoot tissue taken approximately 20 cm above the soil surface</tissue>
    </source>
</reference>
<dbReference type="EMBL" id="GBRH01243436">
    <property type="protein sequence ID" value="JAD54459.1"/>
    <property type="molecule type" value="Transcribed_RNA"/>
</dbReference>
<name>A0A0A9ARS7_ARUDO</name>
<proteinExistence type="predicted"/>
<organism evidence="1">
    <name type="scientific">Arundo donax</name>
    <name type="common">Giant reed</name>
    <name type="synonym">Donax arundinaceus</name>
    <dbReference type="NCBI Taxonomy" id="35708"/>
    <lineage>
        <taxon>Eukaryota</taxon>
        <taxon>Viridiplantae</taxon>
        <taxon>Streptophyta</taxon>
        <taxon>Embryophyta</taxon>
        <taxon>Tracheophyta</taxon>
        <taxon>Spermatophyta</taxon>
        <taxon>Magnoliopsida</taxon>
        <taxon>Liliopsida</taxon>
        <taxon>Poales</taxon>
        <taxon>Poaceae</taxon>
        <taxon>PACMAD clade</taxon>
        <taxon>Arundinoideae</taxon>
        <taxon>Arundineae</taxon>
        <taxon>Arundo</taxon>
    </lineage>
</organism>
<reference evidence="1" key="1">
    <citation type="submission" date="2014-09" db="EMBL/GenBank/DDBJ databases">
        <authorList>
            <person name="Magalhaes I.L.F."/>
            <person name="Oliveira U."/>
            <person name="Santos F.R."/>
            <person name="Vidigal T.H.D.A."/>
            <person name="Brescovit A.D."/>
            <person name="Santos A.J."/>
        </authorList>
    </citation>
    <scope>NUCLEOTIDE SEQUENCE</scope>
    <source>
        <tissue evidence="1">Shoot tissue taken approximately 20 cm above the soil surface</tissue>
    </source>
</reference>
<accession>A0A0A9ARS7</accession>
<protein>
    <submittedName>
        <fullName evidence="1">Uncharacterized protein</fullName>
    </submittedName>
</protein>
<sequence>MILEGYTKGISQFTPLESLKSWVISSYIFGC</sequence>
<dbReference type="AlphaFoldDB" id="A0A0A9ARS7"/>